<organism evidence="1 2">
    <name type="scientific">Elysia chlorotica</name>
    <name type="common">Eastern emerald elysia</name>
    <name type="synonym">Sea slug</name>
    <dbReference type="NCBI Taxonomy" id="188477"/>
    <lineage>
        <taxon>Eukaryota</taxon>
        <taxon>Metazoa</taxon>
        <taxon>Spiralia</taxon>
        <taxon>Lophotrochozoa</taxon>
        <taxon>Mollusca</taxon>
        <taxon>Gastropoda</taxon>
        <taxon>Heterobranchia</taxon>
        <taxon>Euthyneura</taxon>
        <taxon>Panpulmonata</taxon>
        <taxon>Sacoglossa</taxon>
        <taxon>Placobranchoidea</taxon>
        <taxon>Plakobranchidae</taxon>
        <taxon>Elysia</taxon>
    </lineage>
</organism>
<dbReference type="OrthoDB" id="6145622at2759"/>
<reference evidence="1 2" key="1">
    <citation type="submission" date="2019-01" db="EMBL/GenBank/DDBJ databases">
        <title>A draft genome assembly of the solar-powered sea slug Elysia chlorotica.</title>
        <authorList>
            <person name="Cai H."/>
            <person name="Li Q."/>
            <person name="Fang X."/>
            <person name="Li J."/>
            <person name="Curtis N.E."/>
            <person name="Altenburger A."/>
            <person name="Shibata T."/>
            <person name="Feng M."/>
            <person name="Maeda T."/>
            <person name="Schwartz J.A."/>
            <person name="Shigenobu S."/>
            <person name="Lundholm N."/>
            <person name="Nishiyama T."/>
            <person name="Yang H."/>
            <person name="Hasebe M."/>
            <person name="Li S."/>
            <person name="Pierce S.K."/>
            <person name="Wang J."/>
        </authorList>
    </citation>
    <scope>NUCLEOTIDE SEQUENCE [LARGE SCALE GENOMIC DNA]</scope>
    <source>
        <strain evidence="1">EC2010</strain>
        <tissue evidence="1">Whole organism of an adult</tissue>
    </source>
</reference>
<feature type="non-terminal residue" evidence="1">
    <location>
        <position position="440"/>
    </location>
</feature>
<name>A0A433TVR3_ELYCH</name>
<dbReference type="SUPFAM" id="SSF49265">
    <property type="entry name" value="Fibronectin type III"/>
    <property type="match status" value="1"/>
</dbReference>
<sequence length="440" mass="49567">MCRMPTYRVAAVSRFGSRWFSKEVETPALVPGPPRGLKVRLDSTHTADQKDAVFSLEWKPPEDWPPDNLRFDLLSKVDCPALIDEVYIYRDDSFKVDLTNETIFVVTGRIPLHAIGCTITFLVGSKPICKEEARVKAASIASTTINFECSELPNYKGDLCKFPPVGNIQSVQGGGVYPSPVRNVTLMVLPVPGDQKLLARVFWLPPERLGSAGYVDKYHLFWGIVELGELDFMATFKKDIASTVVPGNRLEDELLLNISSFQPYETLGVVIQAAGPNQTVMHSFSSIHKSVNSIPPNYDFSPEDVIANSSTVYVIQTTDRSLGEPKVKVDVFWLRPELSLGLDIASYQVTLRPSQIDRRSIDENVWMGPDRKNITKPRHFETTKEYLSITDLQPRSTYILRIDVLCNTADSFFSHDPYYDDDNHTTIYDRNVTFGDDWLG</sequence>
<dbReference type="EMBL" id="RQTK01000162">
    <property type="protein sequence ID" value="RUS85687.1"/>
    <property type="molecule type" value="Genomic_DNA"/>
</dbReference>
<proteinExistence type="predicted"/>
<dbReference type="InterPro" id="IPR036116">
    <property type="entry name" value="FN3_sf"/>
</dbReference>
<dbReference type="Proteomes" id="UP000271974">
    <property type="component" value="Unassembled WGS sequence"/>
</dbReference>
<accession>A0A433TVR3</accession>
<gene>
    <name evidence="1" type="ORF">EGW08_006563</name>
</gene>
<comment type="caution">
    <text evidence="1">The sequence shown here is derived from an EMBL/GenBank/DDBJ whole genome shotgun (WGS) entry which is preliminary data.</text>
</comment>
<evidence type="ECO:0000313" key="2">
    <source>
        <dbReference type="Proteomes" id="UP000271974"/>
    </source>
</evidence>
<protein>
    <submittedName>
        <fullName evidence="1">Uncharacterized protein</fullName>
    </submittedName>
</protein>
<keyword evidence="2" id="KW-1185">Reference proteome</keyword>
<dbReference type="AlphaFoldDB" id="A0A433TVR3"/>
<evidence type="ECO:0000313" key="1">
    <source>
        <dbReference type="EMBL" id="RUS85687.1"/>
    </source>
</evidence>